<sequence>MNTTNNTTTATSAQDENEEGLTFSAWIIEVVVKMVTQQILHDVYKNTSFTLYKKLNKMDIGQSDNMFSKNTSTSDTGGTGLFKIGDYDKPAQKTSQTNNEGGMLDQVTNTVKNEAQAVADKVTGSTNDKKQ</sequence>
<evidence type="ECO:0000313" key="3">
    <source>
        <dbReference type="Proteomes" id="UP001473302"/>
    </source>
</evidence>
<proteinExistence type="predicted"/>
<feature type="compositionally biased region" description="Polar residues" evidence="1">
    <location>
        <begin position="92"/>
        <end position="110"/>
    </location>
</feature>
<dbReference type="Proteomes" id="UP001473302">
    <property type="component" value="Unassembled WGS sequence"/>
</dbReference>
<feature type="region of interest" description="Disordered" evidence="1">
    <location>
        <begin position="87"/>
        <end position="110"/>
    </location>
</feature>
<protein>
    <submittedName>
        <fullName evidence="2">Uncharacterized protein</fullName>
    </submittedName>
</protein>
<reference evidence="2 3" key="1">
    <citation type="submission" date="2024-04" db="EMBL/GenBank/DDBJ databases">
        <title>genome sequences of Mucor flavus KT1a and Helicostylum pulchrum KT1b strains isolated from the surface of a dry-aged beef.</title>
        <authorList>
            <person name="Toyotome T."/>
            <person name="Hosono M."/>
            <person name="Torimaru M."/>
            <person name="Fukuda K."/>
            <person name="Mikami N."/>
        </authorList>
    </citation>
    <scope>NUCLEOTIDE SEQUENCE [LARGE SCALE GENOMIC DNA]</scope>
    <source>
        <strain evidence="2 3">KT1a</strain>
    </source>
</reference>
<comment type="caution">
    <text evidence="2">The sequence shown here is derived from an EMBL/GenBank/DDBJ whole genome shotgun (WGS) entry which is preliminary data.</text>
</comment>
<keyword evidence="3" id="KW-1185">Reference proteome</keyword>
<gene>
    <name evidence="2" type="ORF">MFLAVUS_010883</name>
</gene>
<accession>A0ABP9ZDY4</accession>
<dbReference type="EMBL" id="BAABUK010000041">
    <property type="protein sequence ID" value="GAA5817339.1"/>
    <property type="molecule type" value="Genomic_DNA"/>
</dbReference>
<evidence type="ECO:0000256" key="1">
    <source>
        <dbReference type="SAM" id="MobiDB-lite"/>
    </source>
</evidence>
<organism evidence="2 3">
    <name type="scientific">Mucor flavus</name>
    <dbReference type="NCBI Taxonomy" id="439312"/>
    <lineage>
        <taxon>Eukaryota</taxon>
        <taxon>Fungi</taxon>
        <taxon>Fungi incertae sedis</taxon>
        <taxon>Mucoromycota</taxon>
        <taxon>Mucoromycotina</taxon>
        <taxon>Mucoromycetes</taxon>
        <taxon>Mucorales</taxon>
        <taxon>Mucorineae</taxon>
        <taxon>Mucoraceae</taxon>
        <taxon>Mucor</taxon>
    </lineage>
</organism>
<name>A0ABP9ZDY4_9FUNG</name>
<evidence type="ECO:0000313" key="2">
    <source>
        <dbReference type="EMBL" id="GAA5817339.1"/>
    </source>
</evidence>